<feature type="non-terminal residue" evidence="3">
    <location>
        <position position="141"/>
    </location>
</feature>
<reference evidence="3" key="1">
    <citation type="submission" date="2015-07" db="EMBL/GenBank/DDBJ databases">
        <title>Transcriptome Assembly of Anthurium amnicola.</title>
        <authorList>
            <person name="Suzuki J."/>
        </authorList>
    </citation>
    <scope>NUCLEOTIDE SEQUENCE</scope>
</reference>
<dbReference type="AlphaFoldDB" id="A0A1D1YEF1"/>
<proteinExistence type="predicted"/>
<dbReference type="InterPro" id="IPR009741">
    <property type="entry name" value="EARLY_FLOWERING_4_dom"/>
</dbReference>
<keyword evidence="1" id="KW-0732">Signal</keyword>
<feature type="signal peptide" evidence="1">
    <location>
        <begin position="1"/>
        <end position="17"/>
    </location>
</feature>
<organism evidence="3">
    <name type="scientific">Anthurium amnicola</name>
    <dbReference type="NCBI Taxonomy" id="1678845"/>
    <lineage>
        <taxon>Eukaryota</taxon>
        <taxon>Viridiplantae</taxon>
        <taxon>Streptophyta</taxon>
        <taxon>Embryophyta</taxon>
        <taxon>Tracheophyta</taxon>
        <taxon>Spermatophyta</taxon>
        <taxon>Magnoliopsida</taxon>
        <taxon>Liliopsida</taxon>
        <taxon>Araceae</taxon>
        <taxon>Pothoideae</taxon>
        <taxon>Potheae</taxon>
        <taxon>Anthurium</taxon>
    </lineage>
</organism>
<evidence type="ECO:0000259" key="2">
    <source>
        <dbReference type="Pfam" id="PF07011"/>
    </source>
</evidence>
<feature type="chain" id="PRO_5008900133" evidence="1">
    <location>
        <begin position="18"/>
        <end position="141"/>
    </location>
</feature>
<evidence type="ECO:0000256" key="1">
    <source>
        <dbReference type="SAM" id="SignalP"/>
    </source>
</evidence>
<accession>A0A1D1YEF1</accession>
<protein>
    <submittedName>
        <fullName evidence="3">Protein ELF4-LIKE 2</fullName>
    </submittedName>
</protein>
<dbReference type="EMBL" id="GDJX01014932">
    <property type="protein sequence ID" value="JAT53004.1"/>
    <property type="molecule type" value="Transcribed_RNA"/>
</dbReference>
<name>A0A1D1YEF1_9ARAE</name>
<gene>
    <name evidence="3" type="primary">EFL2</name>
    <name evidence="3" type="ORF">g.26388</name>
</gene>
<dbReference type="Pfam" id="PF07011">
    <property type="entry name" value="Elf4"/>
    <property type="match status" value="1"/>
</dbReference>
<evidence type="ECO:0000313" key="3">
    <source>
        <dbReference type="EMBL" id="JAT53004.1"/>
    </source>
</evidence>
<sequence>MMPLQTSLSLLLQPVLKFPAFLVQLPACQLSSLFLGKSHLGFPSMAFPVCSPRRYRDMNLPKLPTLCASPAAPLLADPPPLPSFPCRSGFDPVPRLEKMEEDAMSGLRIDGEDEAESRKLLQEFQRSFEQVQSVLDQNRLL</sequence>
<feature type="domain" description="Protein EARLY FLOWERING 4" evidence="2">
    <location>
        <begin position="117"/>
        <end position="141"/>
    </location>
</feature>